<feature type="region of interest" description="Disordered" evidence="4">
    <location>
        <begin position="1358"/>
        <end position="1383"/>
    </location>
</feature>
<proteinExistence type="predicted"/>
<feature type="compositionally biased region" description="Basic and acidic residues" evidence="4">
    <location>
        <begin position="710"/>
        <end position="727"/>
    </location>
</feature>
<dbReference type="PROSITE" id="PS50172">
    <property type="entry name" value="BRCT"/>
    <property type="match status" value="1"/>
</dbReference>
<feature type="compositionally biased region" description="Basic and acidic residues" evidence="4">
    <location>
        <begin position="1360"/>
        <end position="1371"/>
    </location>
</feature>
<dbReference type="SUPFAM" id="SSF52113">
    <property type="entry name" value="BRCT domain"/>
    <property type="match status" value="1"/>
</dbReference>
<evidence type="ECO:0000256" key="4">
    <source>
        <dbReference type="SAM" id="MobiDB-lite"/>
    </source>
</evidence>
<dbReference type="CDD" id="cd17745">
    <property type="entry name" value="BRCT_p53bp1_rpt1"/>
    <property type="match status" value="1"/>
</dbReference>
<feature type="region of interest" description="Disordered" evidence="4">
    <location>
        <begin position="547"/>
        <end position="629"/>
    </location>
</feature>
<sequence length="1383" mass="152672">MSRRIGLSRSFNRPGGRRSTPAMPESQESTQQLSPKVRPGIPISDQLDPLSFFAVAHEVSSLGLRRFNKDVGRDASHLAESVDECADETQEGSIVWTDTGSQSLADRRLVGGNGEVQPLLSEESGQQLPSSVVFQPVQAIDSGDREGFAKNSVITQSIELLGRPTGKVIPDDPSPEAIELDQSRGSFVAPDTQCDVVSADRTTFSFIPSAGLSDAFPSESNNLPESIRNKVSLHEEKSHLTSEKGSKIYAPEPSQSVSLRRPEGSPLFSADEPNVHQTLSLVSKPSSVKSFSDLSNLSRPRSKTHAQASPSDEPAAFRRRNRTKEPNLSEESFGVDSIPIKYPEPLDVIANLLRQHSGEMEGEAKRLEEGKKSPAGKFKLSGKQGDELFDRHEKMRVEMSGEKDFETPDLAAGVSSDRGRTTPVGCDSSPDSSFSSQKTNVTSHSSPHTLLQNQYESSANVQRSINHINDRKDGVASQSCHFLRTSPPEQCHGERFRSFAEQGCLFDENRLSIYEGDLFSSSQVVDGGLEVSEDAFSQRSNIFQATQMVRQPSGPSLEADMSSSRAITSPRSLAPTQRSSSVSPENSQTLRATVTDSIPSHSTPISASVPTSKPPLPPNSSIPPHRSLAYNSRRFATRILTEDNGRFDIPQHRQLQRRAVSRMQLNDDAIESLASEIPSSPANLCGESIHAHSDTDTARPIQSSNTAHCSPERPRRSKEVEEVDGHEPSVTVEPVIRATGGDQPTIDKVTHDLCSSQSNQSSSSSSLLRSRLPFRAGVSHRIASLNTSNDLPQWEPDDHDEPSNPFLSTHEIAPRRYEKRVRKKREIFSPATRSMDRPGVTSRRNLFKGEEITEESNSSSAPEDADDFSYRPAVKTARASRAGGRRASISITSAFSEAKQTRAPSTSSLSTFSDSDKNLISDDENDVTTRPLKRQKSHNEGAKGVKTRTTAATQANSNLSSKRRARHVTGKSRATKPHAPEDFNRVLASYGHYYYPARIIEPSGLGYKVIYDDNERRECGPDKIRKLILKRGDELETYERQDLPTKMEVLLDWDGNERGVKCVSNGRVLGYVELRFIRIRQQIIKQQFSDRLFASQSAAKSPARSTLRSPVKNFTPQVFEGMIVLILTGVEENSVEYEVKNLSKSIEIRGGMVAKDWAQIFEPDLHFGLFKRNLGRTPFVIPTGTRPLMTSTFMVALAKGIPVLSVKYVDAAIEEGKAIDWHPYLISSGYSSFTRQMMSQVVDTSWGTANWDPVKAGHLLKPFKGKKILFIQPRNSLSSLLTLCSTCLGAEEVRVVERVSGKELDVILDPKWDYLVIDKMGVPNTLKGCRKVANVQWLKQCLIMGKALPPLLASQDEPDKEAYKVKREKSNKGNARKRANQST</sequence>
<dbReference type="EMBL" id="KN847974">
    <property type="protein sequence ID" value="KIR49685.1"/>
    <property type="molecule type" value="Genomic_DNA"/>
</dbReference>
<feature type="compositionally biased region" description="Low complexity" evidence="4">
    <location>
        <begin position="755"/>
        <end position="768"/>
    </location>
</feature>
<dbReference type="GO" id="GO:0045944">
    <property type="term" value="P:positive regulation of transcription by RNA polymerase II"/>
    <property type="evidence" value="ECO:0007669"/>
    <property type="project" value="TreeGrafter"/>
</dbReference>
<dbReference type="InterPro" id="IPR047250">
    <property type="entry name" value="BRCT_p53bp1-like_rpt2"/>
</dbReference>
<feature type="compositionally biased region" description="Polar residues" evidence="4">
    <location>
        <begin position="561"/>
        <end position="611"/>
    </location>
</feature>
<feature type="compositionally biased region" description="Polar residues" evidence="4">
    <location>
        <begin position="947"/>
        <end position="960"/>
    </location>
</feature>
<dbReference type="InterPro" id="IPR001357">
    <property type="entry name" value="BRCT_dom"/>
</dbReference>
<dbReference type="OrthoDB" id="129353at2759"/>
<feature type="compositionally biased region" description="Pro residues" evidence="4">
    <location>
        <begin position="612"/>
        <end position="621"/>
    </location>
</feature>
<feature type="region of interest" description="Disordered" evidence="4">
    <location>
        <begin position="829"/>
        <end position="870"/>
    </location>
</feature>
<gene>
    <name evidence="6" type="ORF">I312_00774</name>
</gene>
<dbReference type="GO" id="GO:0000077">
    <property type="term" value="P:DNA damage checkpoint signaling"/>
    <property type="evidence" value="ECO:0007669"/>
    <property type="project" value="TreeGrafter"/>
</dbReference>
<reference evidence="6" key="1">
    <citation type="submission" date="2015-01" db="EMBL/GenBank/DDBJ databases">
        <title>The Genome Sequence of Cryptococcus gattii CA1280.</title>
        <authorList>
            <consortium name="The Broad Institute Genomics Platform"/>
            <person name="Cuomo C."/>
            <person name="Litvintseva A."/>
            <person name="Chen Y."/>
            <person name="Heitman J."/>
            <person name="Sun S."/>
            <person name="Springer D."/>
            <person name="Dromer F."/>
            <person name="Young S."/>
            <person name="Zeng Q."/>
            <person name="Gargeya S."/>
            <person name="Abouelleil A."/>
            <person name="Alvarado L."/>
            <person name="Chapman S.B."/>
            <person name="Gainer-Dewar J."/>
            <person name="Goldberg J."/>
            <person name="Griggs A."/>
            <person name="Gujja S."/>
            <person name="Hansen M."/>
            <person name="Howarth C."/>
            <person name="Imamovic A."/>
            <person name="Larimer J."/>
            <person name="Murphy C."/>
            <person name="Naylor J."/>
            <person name="Pearson M."/>
            <person name="Priest M."/>
            <person name="Roberts A."/>
            <person name="Saif S."/>
            <person name="Shea T."/>
            <person name="Sykes S."/>
            <person name="Wortman J."/>
            <person name="Nusbaum C."/>
            <person name="Birren B."/>
        </authorList>
    </citation>
    <scope>NUCLEOTIDE SEQUENCE [LARGE SCALE GENOMIC DNA]</scope>
    <source>
        <strain evidence="6">CA1280</strain>
    </source>
</reference>
<evidence type="ECO:0000313" key="6">
    <source>
        <dbReference type="EMBL" id="KIR49685.1"/>
    </source>
</evidence>
<evidence type="ECO:0000259" key="5">
    <source>
        <dbReference type="PROSITE" id="PS50172"/>
    </source>
</evidence>
<keyword evidence="3" id="KW-0539">Nucleus</keyword>
<evidence type="ECO:0000256" key="1">
    <source>
        <dbReference type="ARBA" id="ARBA00004123"/>
    </source>
</evidence>
<feature type="region of interest" description="Disordered" evidence="4">
    <location>
        <begin position="360"/>
        <end position="382"/>
    </location>
</feature>
<dbReference type="GO" id="GO:0005634">
    <property type="term" value="C:nucleus"/>
    <property type="evidence" value="ECO:0007669"/>
    <property type="project" value="UniProtKB-SubCell"/>
</dbReference>
<dbReference type="GO" id="GO:0042393">
    <property type="term" value="F:histone binding"/>
    <property type="evidence" value="ECO:0007669"/>
    <property type="project" value="TreeGrafter"/>
</dbReference>
<evidence type="ECO:0000256" key="2">
    <source>
        <dbReference type="ARBA" id="ARBA00022763"/>
    </source>
</evidence>
<feature type="region of interest" description="Disordered" evidence="4">
    <location>
        <begin position="1"/>
        <end position="41"/>
    </location>
</feature>
<feature type="region of interest" description="Disordered" evidence="4">
    <location>
        <begin position="788"/>
        <end position="811"/>
    </location>
</feature>
<dbReference type="PANTHER" id="PTHR15321">
    <property type="entry name" value="TUMOR SUPPRESSOR P53-BINDING PROTEIN 1"/>
    <property type="match status" value="1"/>
</dbReference>
<feature type="compositionally biased region" description="Basic and acidic residues" evidence="4">
    <location>
        <begin position="235"/>
        <end position="246"/>
    </location>
</feature>
<evidence type="ECO:0000256" key="3">
    <source>
        <dbReference type="ARBA" id="ARBA00023242"/>
    </source>
</evidence>
<dbReference type="PANTHER" id="PTHR15321:SF3">
    <property type="entry name" value="TP53-BINDING PROTEIN 1"/>
    <property type="match status" value="1"/>
</dbReference>
<feature type="compositionally biased region" description="Basic and acidic residues" evidence="4">
    <location>
        <begin position="360"/>
        <end position="372"/>
    </location>
</feature>
<organism evidence="6">
    <name type="scientific">Cryptococcus bacillisporus CA1280</name>
    <dbReference type="NCBI Taxonomy" id="1296109"/>
    <lineage>
        <taxon>Eukaryota</taxon>
        <taxon>Fungi</taxon>
        <taxon>Dikarya</taxon>
        <taxon>Basidiomycota</taxon>
        <taxon>Agaricomycotina</taxon>
        <taxon>Tremellomycetes</taxon>
        <taxon>Tremellales</taxon>
        <taxon>Cryptococcaceae</taxon>
        <taxon>Cryptococcus</taxon>
        <taxon>Cryptococcus gattii species complex</taxon>
    </lineage>
</organism>
<dbReference type="CDD" id="cd17724">
    <property type="entry name" value="BRCT_p53bp1_rpt2"/>
    <property type="match status" value="1"/>
</dbReference>
<keyword evidence="2" id="KW-0227">DNA damage</keyword>
<dbReference type="InterPro" id="IPR047249">
    <property type="entry name" value="BRCT_p53bp1-like_rpt1"/>
</dbReference>
<name>A0A0D0VWC2_CRYGA</name>
<feature type="region of interest" description="Disordered" evidence="4">
    <location>
        <begin position="289"/>
        <end position="332"/>
    </location>
</feature>
<feature type="compositionally biased region" description="Basic residues" evidence="4">
    <location>
        <begin position="1372"/>
        <end position="1383"/>
    </location>
</feature>
<comment type="subcellular location">
    <subcellularLocation>
        <location evidence="1">Nucleus</location>
    </subcellularLocation>
</comment>
<dbReference type="InterPro" id="IPR047252">
    <property type="entry name" value="TP53BP1-like"/>
</dbReference>
<feature type="domain" description="BRCT" evidence="5">
    <location>
        <begin position="1114"/>
        <end position="1226"/>
    </location>
</feature>
<dbReference type="InterPro" id="IPR036420">
    <property type="entry name" value="BRCT_dom_sf"/>
</dbReference>
<feature type="region of interest" description="Disordered" evidence="4">
    <location>
        <begin position="398"/>
        <end position="447"/>
    </location>
</feature>
<feature type="region of interest" description="Disordered" evidence="4">
    <location>
        <begin position="684"/>
        <end position="768"/>
    </location>
</feature>
<feature type="region of interest" description="Disordered" evidence="4">
    <location>
        <begin position="896"/>
        <end position="978"/>
    </location>
</feature>
<feature type="compositionally biased region" description="Low complexity" evidence="4">
    <location>
        <begin position="427"/>
        <end position="436"/>
    </location>
</feature>
<dbReference type="HOGENOM" id="CLU_259359_0_0_1"/>
<accession>A0A0D0VWC2</accession>
<feature type="compositionally biased region" description="Polar residues" evidence="4">
    <location>
        <begin position="437"/>
        <end position="447"/>
    </location>
</feature>
<protein>
    <recommendedName>
        <fullName evidence="5">BRCT domain-containing protein</fullName>
    </recommendedName>
</protein>
<feature type="compositionally biased region" description="Basic residues" evidence="4">
    <location>
        <begin position="961"/>
        <end position="976"/>
    </location>
</feature>
<dbReference type="Gene3D" id="3.40.50.10190">
    <property type="entry name" value="BRCT domain"/>
    <property type="match status" value="1"/>
</dbReference>
<feature type="region of interest" description="Disordered" evidence="4">
    <location>
        <begin position="235"/>
        <end position="271"/>
    </location>
</feature>